<dbReference type="InterPro" id="IPR046903">
    <property type="entry name" value="Mab-21-like_nuc_Trfase"/>
</dbReference>
<dbReference type="GO" id="GO:0071360">
    <property type="term" value="P:cellular response to exogenous dsRNA"/>
    <property type="evidence" value="ECO:0007669"/>
    <property type="project" value="TreeGrafter"/>
</dbReference>
<dbReference type="OrthoDB" id="6054650at2759"/>
<dbReference type="GO" id="GO:0003682">
    <property type="term" value="F:chromatin binding"/>
    <property type="evidence" value="ECO:0007669"/>
    <property type="project" value="TreeGrafter"/>
</dbReference>
<dbReference type="GO" id="GO:2000042">
    <property type="term" value="P:negative regulation of double-strand break repair via homologous recombination"/>
    <property type="evidence" value="ECO:0007669"/>
    <property type="project" value="TreeGrafter"/>
</dbReference>
<dbReference type="GO" id="GO:0002230">
    <property type="term" value="P:positive regulation of defense response to virus by host"/>
    <property type="evidence" value="ECO:0007669"/>
    <property type="project" value="TreeGrafter"/>
</dbReference>
<dbReference type="GO" id="GO:0032481">
    <property type="term" value="P:positive regulation of type I interferon production"/>
    <property type="evidence" value="ECO:0007669"/>
    <property type="project" value="TreeGrafter"/>
</dbReference>
<evidence type="ECO:0000256" key="1">
    <source>
        <dbReference type="SAM" id="MobiDB-lite"/>
    </source>
</evidence>
<dbReference type="GO" id="GO:0006974">
    <property type="term" value="P:DNA damage response"/>
    <property type="evidence" value="ECO:0007669"/>
    <property type="project" value="TreeGrafter"/>
</dbReference>
<evidence type="ECO:0000313" key="4">
    <source>
        <dbReference type="RefSeq" id="XP_029299585.1"/>
    </source>
</evidence>
<evidence type="ECO:0000259" key="2">
    <source>
        <dbReference type="Pfam" id="PF03281"/>
    </source>
</evidence>
<dbReference type="KEGG" id="cgob:115016061"/>
<dbReference type="InParanoid" id="A0A6J2QQH3"/>
<feature type="domain" description="Mab-21-like nucleotidyltransferase" evidence="2">
    <location>
        <begin position="23"/>
        <end position="132"/>
    </location>
</feature>
<dbReference type="PANTHER" id="PTHR10656">
    <property type="entry name" value="CELL FATE DETERMINING PROTEIN MAB21-RELATED"/>
    <property type="match status" value="1"/>
</dbReference>
<accession>A0A6J2QQH3</accession>
<dbReference type="GO" id="GO:0002218">
    <property type="term" value="P:activation of innate immune response"/>
    <property type="evidence" value="ECO:0007669"/>
    <property type="project" value="TreeGrafter"/>
</dbReference>
<gene>
    <name evidence="4" type="primary">LOC115016061</name>
</gene>
<dbReference type="Pfam" id="PF03281">
    <property type="entry name" value="Mab-21"/>
    <property type="match status" value="1"/>
</dbReference>
<organism evidence="3 4">
    <name type="scientific">Cottoperca gobio</name>
    <name type="common">Frogmouth</name>
    <name type="synonym">Aphritis gobio</name>
    <dbReference type="NCBI Taxonomy" id="56716"/>
    <lineage>
        <taxon>Eukaryota</taxon>
        <taxon>Metazoa</taxon>
        <taxon>Chordata</taxon>
        <taxon>Craniata</taxon>
        <taxon>Vertebrata</taxon>
        <taxon>Euteleostomi</taxon>
        <taxon>Actinopterygii</taxon>
        <taxon>Neopterygii</taxon>
        <taxon>Teleostei</taxon>
        <taxon>Neoteleostei</taxon>
        <taxon>Acanthomorphata</taxon>
        <taxon>Eupercaria</taxon>
        <taxon>Perciformes</taxon>
        <taxon>Notothenioidei</taxon>
        <taxon>Bovichtidae</taxon>
        <taxon>Cottoperca</taxon>
    </lineage>
</organism>
<sequence length="145" mass="16772">MPEESRVVYDSQQQDRNKLSSNKLQIQSPDEFDMMLKLQAPSRLNMKELDDGLFYRIDLARSTRSPIQAFLLENERTLSSSKILSETYRLVCKFIKNYKVPDEGYRWEVNRKRPHSPAVTLLISVDLVPALEWISLGAGLTKPDL</sequence>
<evidence type="ECO:0000313" key="3">
    <source>
        <dbReference type="Proteomes" id="UP000504630"/>
    </source>
</evidence>
<reference evidence="4" key="1">
    <citation type="submission" date="2025-08" db="UniProtKB">
        <authorList>
            <consortium name="RefSeq"/>
        </authorList>
    </citation>
    <scope>IDENTIFICATION</scope>
</reference>
<dbReference type="RefSeq" id="XP_029299585.1">
    <property type="nucleotide sequence ID" value="XM_029443725.1"/>
</dbReference>
<proteinExistence type="predicted"/>
<dbReference type="GO" id="GO:0061501">
    <property type="term" value="F:2',3'-cyclic GMP-AMP synthase activity"/>
    <property type="evidence" value="ECO:0007669"/>
    <property type="project" value="TreeGrafter"/>
</dbReference>
<keyword evidence="3" id="KW-1185">Reference proteome</keyword>
<dbReference type="Proteomes" id="UP000504630">
    <property type="component" value="Chromosome 11"/>
</dbReference>
<name>A0A6J2QQH3_COTGO</name>
<dbReference type="PANTHER" id="PTHR10656:SF35">
    <property type="entry name" value="CYCLIC GMP-AMP SYNTHASE"/>
    <property type="match status" value="1"/>
</dbReference>
<feature type="region of interest" description="Disordered" evidence="1">
    <location>
        <begin position="1"/>
        <end position="21"/>
    </location>
</feature>
<dbReference type="GO" id="GO:0035861">
    <property type="term" value="C:site of double-strand break"/>
    <property type="evidence" value="ECO:0007669"/>
    <property type="project" value="TreeGrafter"/>
</dbReference>
<protein>
    <submittedName>
        <fullName evidence="4">Cyclic GMP-AMP synthase</fullName>
    </submittedName>
</protein>
<dbReference type="GO" id="GO:0005829">
    <property type="term" value="C:cytosol"/>
    <property type="evidence" value="ECO:0007669"/>
    <property type="project" value="TreeGrafter"/>
</dbReference>
<dbReference type="GO" id="GO:0003690">
    <property type="term" value="F:double-stranded DNA binding"/>
    <property type="evidence" value="ECO:0007669"/>
    <property type="project" value="TreeGrafter"/>
</dbReference>
<dbReference type="GO" id="GO:0005634">
    <property type="term" value="C:nucleus"/>
    <property type="evidence" value="ECO:0007669"/>
    <property type="project" value="TreeGrafter"/>
</dbReference>
<dbReference type="GO" id="GO:0038001">
    <property type="term" value="P:paracrine signaling"/>
    <property type="evidence" value="ECO:0007669"/>
    <property type="project" value="TreeGrafter"/>
</dbReference>
<dbReference type="Gene3D" id="3.30.460.90">
    <property type="match status" value="1"/>
</dbReference>
<dbReference type="AlphaFoldDB" id="A0A6J2QQH3"/>
<feature type="compositionally biased region" description="Basic and acidic residues" evidence="1">
    <location>
        <begin position="1"/>
        <end position="18"/>
    </location>
</feature>
<dbReference type="GeneID" id="115016061"/>